<dbReference type="AlphaFoldDB" id="G0PIU0"/>
<dbReference type="InterPro" id="IPR006570">
    <property type="entry name" value="SPK_dom"/>
</dbReference>
<proteinExistence type="predicted"/>
<dbReference type="HOGENOM" id="CLU_2361587_0_0_1"/>
<reference evidence="3" key="1">
    <citation type="submission" date="2011-07" db="EMBL/GenBank/DDBJ databases">
        <authorList>
            <consortium name="Caenorhabditis brenneri Sequencing and Analysis Consortium"/>
            <person name="Wilson R.K."/>
        </authorList>
    </citation>
    <scope>NUCLEOTIDE SEQUENCE [LARGE SCALE GENOMIC DNA]</scope>
    <source>
        <strain evidence="3">PB2801</strain>
    </source>
</reference>
<keyword evidence="3" id="KW-1185">Reference proteome</keyword>
<dbReference type="Proteomes" id="UP000008068">
    <property type="component" value="Unassembled WGS sequence"/>
</dbReference>
<name>G0PIU0_CAEBE</name>
<dbReference type="EMBL" id="GL380605">
    <property type="protein sequence ID" value="EGT58343.1"/>
    <property type="molecule type" value="Genomic_DNA"/>
</dbReference>
<gene>
    <name evidence="2" type="ORF">CAEBREN_25031</name>
</gene>
<accession>G0PIU0</accession>
<evidence type="ECO:0000313" key="2">
    <source>
        <dbReference type="EMBL" id="EGT58343.1"/>
    </source>
</evidence>
<dbReference type="InParanoid" id="G0PIU0"/>
<organism evidence="3">
    <name type="scientific">Caenorhabditis brenneri</name>
    <name type="common">Nematode worm</name>
    <dbReference type="NCBI Taxonomy" id="135651"/>
    <lineage>
        <taxon>Eukaryota</taxon>
        <taxon>Metazoa</taxon>
        <taxon>Ecdysozoa</taxon>
        <taxon>Nematoda</taxon>
        <taxon>Chromadorea</taxon>
        <taxon>Rhabditida</taxon>
        <taxon>Rhabditina</taxon>
        <taxon>Rhabditomorpha</taxon>
        <taxon>Rhabditoidea</taxon>
        <taxon>Rhabditidae</taxon>
        <taxon>Peloderinae</taxon>
        <taxon>Caenorhabditis</taxon>
    </lineage>
</organism>
<evidence type="ECO:0000259" key="1">
    <source>
        <dbReference type="Pfam" id="PF04435"/>
    </source>
</evidence>
<dbReference type="Pfam" id="PF04435">
    <property type="entry name" value="SPK"/>
    <property type="match status" value="1"/>
</dbReference>
<protein>
    <recommendedName>
        <fullName evidence="1">SPK domain-containing protein</fullName>
    </recommendedName>
</protein>
<evidence type="ECO:0000313" key="3">
    <source>
        <dbReference type="Proteomes" id="UP000008068"/>
    </source>
</evidence>
<sequence length="96" mass="11338">MTVIRLSKMEQESRPLHFFDFFKNEARNAAITMDLKALCVKYKESMTTKRTVEELYDKFHRNITGNMDNIQRFDCMTKASVLFSFGISPHPELLRK</sequence>
<feature type="domain" description="SPK" evidence="1">
    <location>
        <begin position="18"/>
        <end position="95"/>
    </location>
</feature>